<sequence length="143" mass="16101">MIKEFCAIDEHDYDEQRLRRSLPALLDGDDYGVVWLLGEPVDGYAVVTWGYSLESGGVEALIDEIYVRSREAGLGSKVLTAILGDCRARGCKIVFLETEARNARVRRFYERAGFRVDDSIWMSLSLDNGNEQNSDTGMRTRNG</sequence>
<dbReference type="GO" id="GO:0016747">
    <property type="term" value="F:acyltransferase activity, transferring groups other than amino-acyl groups"/>
    <property type="evidence" value="ECO:0007669"/>
    <property type="project" value="InterPro"/>
</dbReference>
<dbReference type="InterPro" id="IPR000182">
    <property type="entry name" value="GNAT_dom"/>
</dbReference>
<keyword evidence="3" id="KW-1185">Reference proteome</keyword>
<dbReference type="Proteomes" id="UP000295554">
    <property type="component" value="Unassembled WGS sequence"/>
</dbReference>
<dbReference type="AlphaFoldDB" id="A0A4R5LMS8"/>
<reference evidence="2 3" key="1">
    <citation type="submission" date="2019-03" db="EMBL/GenBank/DDBJ databases">
        <title>Seongchinamella monodicae gen. nov., sp. nov., a novel member of the Gammaproteobacteria isolated from a tidal mudflat of beach.</title>
        <authorList>
            <person name="Yang H.G."/>
            <person name="Kang J.W."/>
            <person name="Lee S.D."/>
        </authorList>
    </citation>
    <scope>NUCLEOTIDE SEQUENCE [LARGE SCALE GENOMIC DNA]</scope>
    <source>
        <strain evidence="2 3">GH4-78</strain>
    </source>
</reference>
<dbReference type="SUPFAM" id="SSF55729">
    <property type="entry name" value="Acyl-CoA N-acyltransferases (Nat)"/>
    <property type="match status" value="1"/>
</dbReference>
<gene>
    <name evidence="2" type="ORF">E2F43_18740</name>
</gene>
<dbReference type="PROSITE" id="PS51186">
    <property type="entry name" value="GNAT"/>
    <property type="match status" value="1"/>
</dbReference>
<accession>A0A4R5LMS8</accession>
<dbReference type="OrthoDB" id="193056at2"/>
<evidence type="ECO:0000259" key="1">
    <source>
        <dbReference type="PROSITE" id="PS51186"/>
    </source>
</evidence>
<organism evidence="2 3">
    <name type="scientific">Seongchinamella unica</name>
    <dbReference type="NCBI Taxonomy" id="2547392"/>
    <lineage>
        <taxon>Bacteria</taxon>
        <taxon>Pseudomonadati</taxon>
        <taxon>Pseudomonadota</taxon>
        <taxon>Gammaproteobacteria</taxon>
        <taxon>Cellvibrionales</taxon>
        <taxon>Halieaceae</taxon>
        <taxon>Seongchinamella</taxon>
    </lineage>
</organism>
<evidence type="ECO:0000313" key="2">
    <source>
        <dbReference type="EMBL" id="TDG11319.1"/>
    </source>
</evidence>
<evidence type="ECO:0000313" key="3">
    <source>
        <dbReference type="Proteomes" id="UP000295554"/>
    </source>
</evidence>
<dbReference type="InterPro" id="IPR016181">
    <property type="entry name" value="Acyl_CoA_acyltransferase"/>
</dbReference>
<comment type="caution">
    <text evidence="2">The sequence shown here is derived from an EMBL/GenBank/DDBJ whole genome shotgun (WGS) entry which is preliminary data.</text>
</comment>
<dbReference type="Pfam" id="PF00583">
    <property type="entry name" value="Acetyltransf_1"/>
    <property type="match status" value="1"/>
</dbReference>
<protein>
    <submittedName>
        <fullName evidence="2">GNAT family N-acetyltransferase</fullName>
    </submittedName>
</protein>
<feature type="domain" description="N-acetyltransferase" evidence="1">
    <location>
        <begin position="1"/>
        <end position="143"/>
    </location>
</feature>
<name>A0A4R5LMS8_9GAMM</name>
<keyword evidence="2" id="KW-0808">Transferase</keyword>
<dbReference type="EMBL" id="SMSE01000007">
    <property type="protein sequence ID" value="TDG11319.1"/>
    <property type="molecule type" value="Genomic_DNA"/>
</dbReference>
<dbReference type="Gene3D" id="3.40.630.30">
    <property type="match status" value="1"/>
</dbReference>
<proteinExistence type="predicted"/>
<dbReference type="CDD" id="cd04301">
    <property type="entry name" value="NAT_SF"/>
    <property type="match status" value="1"/>
</dbReference>